<dbReference type="SUPFAM" id="SSF56112">
    <property type="entry name" value="Protein kinase-like (PK-like)"/>
    <property type="match status" value="1"/>
</dbReference>
<protein>
    <recommendedName>
        <fullName evidence="10">Protein kinase domain-containing protein</fullName>
    </recommendedName>
</protein>
<dbReference type="PANTHER" id="PTHR24416:SF594">
    <property type="entry name" value="PROTEIN KINASE DOMAIN-CONTAINING PROTEIN"/>
    <property type="match status" value="1"/>
</dbReference>
<keyword evidence="3 8" id="KW-0547">Nucleotide-binding</keyword>
<keyword evidence="9" id="KW-0472">Membrane</keyword>
<evidence type="ECO:0000256" key="7">
    <source>
        <dbReference type="ARBA" id="ARBA00051243"/>
    </source>
</evidence>
<dbReference type="FunFam" id="1.10.510.10:FF:000554">
    <property type="entry name" value="Predicted protein"/>
    <property type="match status" value="1"/>
</dbReference>
<dbReference type="InterPro" id="IPR050122">
    <property type="entry name" value="RTK"/>
</dbReference>
<feature type="binding site" evidence="8">
    <location>
        <position position="217"/>
    </location>
    <ligand>
        <name>ATP</name>
        <dbReference type="ChEBI" id="CHEBI:30616"/>
    </ligand>
</feature>
<gene>
    <name evidence="11" type="ORF">g.12445</name>
</gene>
<dbReference type="InterPro" id="IPR011009">
    <property type="entry name" value="Kinase-like_dom_sf"/>
</dbReference>
<dbReference type="PROSITE" id="PS50011">
    <property type="entry name" value="PROTEIN_KINASE_DOM"/>
    <property type="match status" value="1"/>
</dbReference>
<keyword evidence="9" id="KW-1133">Transmembrane helix</keyword>
<dbReference type="InterPro" id="IPR001245">
    <property type="entry name" value="Ser-Thr/Tyr_kinase_cat_dom"/>
</dbReference>
<dbReference type="Pfam" id="PF07714">
    <property type="entry name" value="PK_Tyr_Ser-Thr"/>
    <property type="match status" value="1"/>
</dbReference>
<evidence type="ECO:0000256" key="6">
    <source>
        <dbReference type="ARBA" id="ARBA00023137"/>
    </source>
</evidence>
<keyword evidence="2" id="KW-0808">Transferase</keyword>
<dbReference type="InterPro" id="IPR000719">
    <property type="entry name" value="Prot_kinase_dom"/>
</dbReference>
<dbReference type="SMART" id="SM00219">
    <property type="entry name" value="TyrKc"/>
    <property type="match status" value="1"/>
</dbReference>
<dbReference type="InterPro" id="IPR017441">
    <property type="entry name" value="Protein_kinase_ATP_BS"/>
</dbReference>
<dbReference type="PROSITE" id="PS00107">
    <property type="entry name" value="PROTEIN_KINASE_ATP"/>
    <property type="match status" value="1"/>
</dbReference>
<dbReference type="InterPro" id="IPR008266">
    <property type="entry name" value="Tyr_kinase_AS"/>
</dbReference>
<dbReference type="GO" id="GO:0005524">
    <property type="term" value="F:ATP binding"/>
    <property type="evidence" value="ECO:0007669"/>
    <property type="project" value="UniProtKB-UniRule"/>
</dbReference>
<dbReference type="AlphaFoldDB" id="A0A1B6CL53"/>
<evidence type="ECO:0000256" key="2">
    <source>
        <dbReference type="ARBA" id="ARBA00022679"/>
    </source>
</evidence>
<keyword evidence="5 8" id="KW-0067">ATP-binding</keyword>
<evidence type="ECO:0000256" key="3">
    <source>
        <dbReference type="ARBA" id="ARBA00022741"/>
    </source>
</evidence>
<keyword evidence="4" id="KW-0418">Kinase</keyword>
<keyword evidence="9" id="KW-0812">Transmembrane</keyword>
<evidence type="ECO:0000256" key="4">
    <source>
        <dbReference type="ARBA" id="ARBA00022777"/>
    </source>
</evidence>
<evidence type="ECO:0000256" key="9">
    <source>
        <dbReference type="SAM" id="Phobius"/>
    </source>
</evidence>
<dbReference type="Gene3D" id="3.30.200.20">
    <property type="entry name" value="Phosphorylase Kinase, domain 1"/>
    <property type="match status" value="1"/>
</dbReference>
<evidence type="ECO:0000256" key="5">
    <source>
        <dbReference type="ARBA" id="ARBA00022840"/>
    </source>
</evidence>
<dbReference type="GO" id="GO:0007169">
    <property type="term" value="P:cell surface receptor protein tyrosine kinase signaling pathway"/>
    <property type="evidence" value="ECO:0007669"/>
    <property type="project" value="TreeGrafter"/>
</dbReference>
<sequence>MLIKSASQRYVYNLSWVSDVKFKQDQLFYSHLVMLSSSGDYMVAVFLKDQRGCHGPMGNYTLLVIDPLDPAVGTFSKTEIFWMVILPSASFLLATCVAVTMLGHRVLSWLKKRNLSNDMGMIPLHNNHLKSSYKPISINSNRPTKTNFPAHQERNILYVEKEIEEARARGEADAYEIGYSRLTFGREIGKGAFGRVFIAEAEAIAGHQGVMTVAVKKLKNRVSADELEEFQAEISMMKRVGRHANIVTMLGCCTLKQPFCMIMEYVPCGDLLQYLRRLRQEYSSRRRTMQFTQETGTDSSYVTPNTPQTVTMSLSSGGPSFTSDWSVHKQPPVTNKLVPQLEYVLDPRELQSFAVQIARGMAYLESKQITHRDLAARNILIDTKKVLKISDFGLSRSGIYVNTKKKKVPLRWLSVEAMRDSLYSSKSDVWAFGIVLWEIGTLGGFPYPTVMDYDLLNFLLQGKRLEKPENFSPELYSLMIVCWSFSADDRPSFSDIVSYLDKKHRQQVYVDFRPDHQFPPTEEMLKITK</sequence>
<dbReference type="EMBL" id="GEDC01023203">
    <property type="protein sequence ID" value="JAS14095.1"/>
    <property type="molecule type" value="Transcribed_RNA"/>
</dbReference>
<dbReference type="GO" id="GO:0004714">
    <property type="term" value="F:transmembrane receptor protein tyrosine kinase activity"/>
    <property type="evidence" value="ECO:0007669"/>
    <property type="project" value="UniProtKB-EC"/>
</dbReference>
<dbReference type="PANTHER" id="PTHR24416">
    <property type="entry name" value="TYROSINE-PROTEIN KINASE RECEPTOR"/>
    <property type="match status" value="1"/>
</dbReference>
<evidence type="ECO:0000313" key="11">
    <source>
        <dbReference type="EMBL" id="JAS14095.1"/>
    </source>
</evidence>
<reference evidence="11" key="1">
    <citation type="submission" date="2015-12" db="EMBL/GenBank/DDBJ databases">
        <title>De novo transcriptome assembly of four potential Pierce s Disease insect vectors from Arizona vineyards.</title>
        <authorList>
            <person name="Tassone E.E."/>
        </authorList>
    </citation>
    <scope>NUCLEOTIDE SEQUENCE</scope>
</reference>
<evidence type="ECO:0000256" key="1">
    <source>
        <dbReference type="ARBA" id="ARBA00004167"/>
    </source>
</evidence>
<accession>A0A1B6CL53</accession>
<dbReference type="Gene3D" id="1.10.510.10">
    <property type="entry name" value="Transferase(Phosphotransferase) domain 1"/>
    <property type="match status" value="1"/>
</dbReference>
<dbReference type="InterPro" id="IPR020635">
    <property type="entry name" value="Tyr_kinase_cat_dom"/>
</dbReference>
<dbReference type="PROSITE" id="PS00109">
    <property type="entry name" value="PROTEIN_KINASE_TYR"/>
    <property type="match status" value="1"/>
</dbReference>
<evidence type="ECO:0000259" key="10">
    <source>
        <dbReference type="PROSITE" id="PS50011"/>
    </source>
</evidence>
<organism evidence="11">
    <name type="scientific">Clastoptera arizonana</name>
    <name type="common">Arizona spittle bug</name>
    <dbReference type="NCBI Taxonomy" id="38151"/>
    <lineage>
        <taxon>Eukaryota</taxon>
        <taxon>Metazoa</taxon>
        <taxon>Ecdysozoa</taxon>
        <taxon>Arthropoda</taxon>
        <taxon>Hexapoda</taxon>
        <taxon>Insecta</taxon>
        <taxon>Pterygota</taxon>
        <taxon>Neoptera</taxon>
        <taxon>Paraneoptera</taxon>
        <taxon>Hemiptera</taxon>
        <taxon>Auchenorrhyncha</taxon>
        <taxon>Cercopoidea</taxon>
        <taxon>Clastopteridae</taxon>
        <taxon>Clastoptera</taxon>
    </lineage>
</organism>
<dbReference type="CDD" id="cd00192">
    <property type="entry name" value="PTKc"/>
    <property type="match status" value="1"/>
</dbReference>
<feature type="domain" description="Protein kinase" evidence="10">
    <location>
        <begin position="182"/>
        <end position="510"/>
    </location>
</feature>
<dbReference type="GO" id="GO:0043235">
    <property type="term" value="C:receptor complex"/>
    <property type="evidence" value="ECO:0007669"/>
    <property type="project" value="TreeGrafter"/>
</dbReference>
<name>A0A1B6CL53_9HEMI</name>
<dbReference type="GO" id="GO:0005886">
    <property type="term" value="C:plasma membrane"/>
    <property type="evidence" value="ECO:0007669"/>
    <property type="project" value="TreeGrafter"/>
</dbReference>
<comment type="subcellular location">
    <subcellularLocation>
        <location evidence="1">Membrane</location>
        <topology evidence="1">Single-pass membrane protein</topology>
    </subcellularLocation>
</comment>
<keyword evidence="6" id="KW-0829">Tyrosine-protein kinase</keyword>
<feature type="transmembrane region" description="Helical" evidence="9">
    <location>
        <begin position="80"/>
        <end position="103"/>
    </location>
</feature>
<evidence type="ECO:0000256" key="8">
    <source>
        <dbReference type="PROSITE-ProRule" id="PRU10141"/>
    </source>
</evidence>
<proteinExistence type="predicted"/>
<comment type="catalytic activity">
    <reaction evidence="7">
        <text>L-tyrosyl-[protein] + ATP = O-phospho-L-tyrosyl-[protein] + ADP + H(+)</text>
        <dbReference type="Rhea" id="RHEA:10596"/>
        <dbReference type="Rhea" id="RHEA-COMP:10136"/>
        <dbReference type="Rhea" id="RHEA-COMP:20101"/>
        <dbReference type="ChEBI" id="CHEBI:15378"/>
        <dbReference type="ChEBI" id="CHEBI:30616"/>
        <dbReference type="ChEBI" id="CHEBI:46858"/>
        <dbReference type="ChEBI" id="CHEBI:61978"/>
        <dbReference type="ChEBI" id="CHEBI:456216"/>
        <dbReference type="EC" id="2.7.10.1"/>
    </reaction>
</comment>